<dbReference type="Gene3D" id="2.40.50.90">
    <property type="match status" value="1"/>
</dbReference>
<keyword evidence="4" id="KW-0732">Signal</keyword>
<evidence type="ECO:0000259" key="5">
    <source>
        <dbReference type="PROSITE" id="PS50830"/>
    </source>
</evidence>
<dbReference type="PROSITE" id="PS50830">
    <property type="entry name" value="TNASE_3"/>
    <property type="match status" value="1"/>
</dbReference>
<dbReference type="GO" id="GO:0004519">
    <property type="term" value="F:endonuclease activity"/>
    <property type="evidence" value="ECO:0007669"/>
    <property type="project" value="UniProtKB-KW"/>
</dbReference>
<evidence type="ECO:0000256" key="1">
    <source>
        <dbReference type="ARBA" id="ARBA00022722"/>
    </source>
</evidence>
<evidence type="ECO:0000313" key="7">
    <source>
        <dbReference type="Proteomes" id="UP000275076"/>
    </source>
</evidence>
<keyword evidence="1" id="KW-0540">Nuclease</keyword>
<feature type="domain" description="TNase-like" evidence="5">
    <location>
        <begin position="28"/>
        <end position="162"/>
    </location>
</feature>
<dbReference type="OrthoDB" id="4376109at2"/>
<dbReference type="PANTHER" id="PTHR12302">
    <property type="entry name" value="EBNA2 BINDING PROTEIN P100"/>
    <property type="match status" value="1"/>
</dbReference>
<dbReference type="InterPro" id="IPR016071">
    <property type="entry name" value="Staphylococal_nuclease_OB-fold"/>
</dbReference>
<dbReference type="SMART" id="SM00318">
    <property type="entry name" value="SNc"/>
    <property type="match status" value="1"/>
</dbReference>
<proteinExistence type="predicted"/>
<dbReference type="InterPro" id="IPR002071">
    <property type="entry name" value="Thermonucl_AS"/>
</dbReference>
<comment type="caution">
    <text evidence="6">The sequence shown here is derived from an EMBL/GenBank/DDBJ whole genome shotgun (WGS) entry which is preliminary data.</text>
</comment>
<evidence type="ECO:0000256" key="4">
    <source>
        <dbReference type="SAM" id="SignalP"/>
    </source>
</evidence>
<sequence>MRSFFRSFIFIIILGLNACSTADYEAGEKVPATVTEVVDGDTVKVEMENGSEETIRLLLIDTPETVHPEEPVQPYGPEASEFAKEHLPENKNVTVEIDTTIRDDYDRFLAYLWVDGDMFNDMIVEEGLARVAYVIEPNTRYVKALRNTEEEARAAEKAIWNHINYVTEDGFNPEAVEHSENRANCEDPAIKGNHSSSGDLIYHTPDGQYYEQTDAEEMFCTEEAAQEAGYRLSQQ</sequence>
<protein>
    <submittedName>
        <fullName evidence="6">Nuclease</fullName>
    </submittedName>
</protein>
<evidence type="ECO:0000256" key="3">
    <source>
        <dbReference type="ARBA" id="ARBA00022801"/>
    </source>
</evidence>
<dbReference type="CDD" id="cd00175">
    <property type="entry name" value="SNc"/>
    <property type="match status" value="1"/>
</dbReference>
<dbReference type="PANTHER" id="PTHR12302:SF3">
    <property type="entry name" value="SERINE_THREONINE-PROTEIN KINASE 31"/>
    <property type="match status" value="1"/>
</dbReference>
<dbReference type="Pfam" id="PF00565">
    <property type="entry name" value="SNase"/>
    <property type="match status" value="1"/>
</dbReference>
<dbReference type="PROSITE" id="PS01123">
    <property type="entry name" value="TNASE_1"/>
    <property type="match status" value="1"/>
</dbReference>
<keyword evidence="7" id="KW-1185">Reference proteome</keyword>
<keyword evidence="3" id="KW-0378">Hydrolase</keyword>
<gene>
    <name evidence="6" type="ORF">D7Z54_27855</name>
</gene>
<feature type="signal peptide" evidence="4">
    <location>
        <begin position="1"/>
        <end position="18"/>
    </location>
</feature>
<name>A0A3R9QGM7_9BACI</name>
<dbReference type="AlphaFoldDB" id="A0A3R9QGM7"/>
<dbReference type="EMBL" id="RBVX01000043">
    <property type="protein sequence ID" value="RSL30102.1"/>
    <property type="molecule type" value="Genomic_DNA"/>
</dbReference>
<evidence type="ECO:0000256" key="2">
    <source>
        <dbReference type="ARBA" id="ARBA00022759"/>
    </source>
</evidence>
<dbReference type="InterPro" id="IPR035437">
    <property type="entry name" value="SNase_OB-fold_sf"/>
</dbReference>
<reference evidence="6 7" key="1">
    <citation type="submission" date="2018-10" db="EMBL/GenBank/DDBJ databases">
        <title>Draft genome sequence of Bacillus salarius IM0101, isolated from a hypersaline soil in Inner Mongolia, China.</title>
        <authorList>
            <person name="Yamprayoonswat W."/>
            <person name="Boonvisut S."/>
            <person name="Jumpathong W."/>
            <person name="Sittihan S."/>
            <person name="Ruangsuj P."/>
            <person name="Wanthongcharoen S."/>
            <person name="Thongpramul N."/>
            <person name="Pimmason S."/>
            <person name="Yu B."/>
            <person name="Yasawong M."/>
        </authorList>
    </citation>
    <scope>NUCLEOTIDE SEQUENCE [LARGE SCALE GENOMIC DNA]</scope>
    <source>
        <strain evidence="6 7">IM0101</strain>
    </source>
</reference>
<keyword evidence="2" id="KW-0255">Endonuclease</keyword>
<dbReference type="GO" id="GO:0003676">
    <property type="term" value="F:nucleic acid binding"/>
    <property type="evidence" value="ECO:0007669"/>
    <property type="project" value="InterPro"/>
</dbReference>
<organism evidence="6 7">
    <name type="scientific">Salibacterium salarium</name>
    <dbReference type="NCBI Taxonomy" id="284579"/>
    <lineage>
        <taxon>Bacteria</taxon>
        <taxon>Bacillati</taxon>
        <taxon>Bacillota</taxon>
        <taxon>Bacilli</taxon>
        <taxon>Bacillales</taxon>
        <taxon>Bacillaceae</taxon>
    </lineage>
</organism>
<dbReference type="Proteomes" id="UP000275076">
    <property type="component" value="Unassembled WGS sequence"/>
</dbReference>
<feature type="chain" id="PRO_5038451191" evidence="4">
    <location>
        <begin position="19"/>
        <end position="235"/>
    </location>
</feature>
<dbReference type="SUPFAM" id="SSF50199">
    <property type="entry name" value="Staphylococcal nuclease"/>
    <property type="match status" value="1"/>
</dbReference>
<dbReference type="RefSeq" id="WP_125561305.1">
    <property type="nucleotide sequence ID" value="NZ_RBVX01000043.1"/>
</dbReference>
<evidence type="ECO:0000313" key="6">
    <source>
        <dbReference type="EMBL" id="RSL30102.1"/>
    </source>
</evidence>
<dbReference type="GO" id="GO:0016787">
    <property type="term" value="F:hydrolase activity"/>
    <property type="evidence" value="ECO:0007669"/>
    <property type="project" value="UniProtKB-KW"/>
</dbReference>
<accession>A0A3R9QGM7</accession>